<feature type="compositionally biased region" description="Basic and acidic residues" evidence="2">
    <location>
        <begin position="63"/>
        <end position="72"/>
    </location>
</feature>
<name>A0AAD7WDD3_9TELE</name>
<dbReference type="Gene3D" id="6.10.250.610">
    <property type="match status" value="1"/>
</dbReference>
<organism evidence="3 4">
    <name type="scientific">Aldrovandia affinis</name>
    <dbReference type="NCBI Taxonomy" id="143900"/>
    <lineage>
        <taxon>Eukaryota</taxon>
        <taxon>Metazoa</taxon>
        <taxon>Chordata</taxon>
        <taxon>Craniata</taxon>
        <taxon>Vertebrata</taxon>
        <taxon>Euteleostomi</taxon>
        <taxon>Actinopterygii</taxon>
        <taxon>Neopterygii</taxon>
        <taxon>Teleostei</taxon>
        <taxon>Notacanthiformes</taxon>
        <taxon>Halosauridae</taxon>
        <taxon>Aldrovandia</taxon>
    </lineage>
</organism>
<dbReference type="AlphaFoldDB" id="A0AAD7WDD3"/>
<keyword evidence="4" id="KW-1185">Reference proteome</keyword>
<dbReference type="PANTHER" id="PTHR16105">
    <property type="entry name" value="RNA-BINDING REGION-CONTAINING PROTEIN 3"/>
    <property type="match status" value="1"/>
</dbReference>
<proteinExistence type="predicted"/>
<dbReference type="GO" id="GO:0097157">
    <property type="term" value="F:pre-mRNA intronic binding"/>
    <property type="evidence" value="ECO:0007669"/>
    <property type="project" value="TreeGrafter"/>
</dbReference>
<feature type="compositionally biased region" description="Basic and acidic residues" evidence="2">
    <location>
        <begin position="88"/>
        <end position="98"/>
    </location>
</feature>
<sequence>MPFFAAQVLHLMNKMNLPSPVGPVTARPPMYELIPAPPPPHLTPRIPSIEEKMEFSSEEESEYENHDEERKQSGSVAAPIFEQPQICRQKEIEFHISADEPGDGFEKICPTAQVAQEEDSDEDEDIPSEFISRRELEKRGLSRDEIKRMSVFKTYEPGDPTWRLIKNIAKQVEERGQQRAVLHY</sequence>
<evidence type="ECO:0000313" key="4">
    <source>
        <dbReference type="Proteomes" id="UP001221898"/>
    </source>
</evidence>
<accession>A0AAD7WDD3</accession>
<reference evidence="3" key="1">
    <citation type="journal article" date="2023" name="Science">
        <title>Genome structures resolve the early diversification of teleost fishes.</title>
        <authorList>
            <person name="Parey E."/>
            <person name="Louis A."/>
            <person name="Montfort J."/>
            <person name="Bouchez O."/>
            <person name="Roques C."/>
            <person name="Iampietro C."/>
            <person name="Lluch J."/>
            <person name="Castinel A."/>
            <person name="Donnadieu C."/>
            <person name="Desvignes T."/>
            <person name="Floi Bucao C."/>
            <person name="Jouanno E."/>
            <person name="Wen M."/>
            <person name="Mejri S."/>
            <person name="Dirks R."/>
            <person name="Jansen H."/>
            <person name="Henkel C."/>
            <person name="Chen W.J."/>
            <person name="Zahm M."/>
            <person name="Cabau C."/>
            <person name="Klopp C."/>
            <person name="Thompson A.W."/>
            <person name="Robinson-Rechavi M."/>
            <person name="Braasch I."/>
            <person name="Lecointre G."/>
            <person name="Bobe J."/>
            <person name="Postlethwait J.H."/>
            <person name="Berthelot C."/>
            <person name="Roest Crollius H."/>
            <person name="Guiguen Y."/>
        </authorList>
    </citation>
    <scope>NUCLEOTIDE SEQUENCE</scope>
    <source>
        <strain evidence="3">NC1722</strain>
    </source>
</reference>
<dbReference type="GO" id="GO:0030626">
    <property type="term" value="F:U12 snRNA binding"/>
    <property type="evidence" value="ECO:0007669"/>
    <property type="project" value="TreeGrafter"/>
</dbReference>
<evidence type="ECO:0000256" key="1">
    <source>
        <dbReference type="ARBA" id="ARBA00022884"/>
    </source>
</evidence>
<comment type="caution">
    <text evidence="3">The sequence shown here is derived from an EMBL/GenBank/DDBJ whole genome shotgun (WGS) entry which is preliminary data.</text>
</comment>
<dbReference type="GO" id="GO:0000398">
    <property type="term" value="P:mRNA splicing, via spliceosome"/>
    <property type="evidence" value="ECO:0007669"/>
    <property type="project" value="TreeGrafter"/>
</dbReference>
<feature type="compositionally biased region" description="Acidic residues" evidence="2">
    <location>
        <begin position="116"/>
        <end position="127"/>
    </location>
</feature>
<evidence type="ECO:0000313" key="3">
    <source>
        <dbReference type="EMBL" id="KAJ8392593.1"/>
    </source>
</evidence>
<dbReference type="Proteomes" id="UP001221898">
    <property type="component" value="Unassembled WGS sequence"/>
</dbReference>
<dbReference type="PANTHER" id="PTHR16105:SF0">
    <property type="entry name" value="RNA-BINDING REGION-CONTAINING PROTEIN 3"/>
    <property type="match status" value="1"/>
</dbReference>
<dbReference type="EMBL" id="JAINUG010000145">
    <property type="protein sequence ID" value="KAJ8392593.1"/>
    <property type="molecule type" value="Genomic_DNA"/>
</dbReference>
<gene>
    <name evidence="3" type="ORF">AAFF_G00074710</name>
</gene>
<dbReference type="InterPro" id="IPR045164">
    <property type="entry name" value="RBM41/RNPC3"/>
</dbReference>
<keyword evidence="1" id="KW-0694">RNA-binding</keyword>
<dbReference type="GO" id="GO:0005689">
    <property type="term" value="C:U12-type spliceosomal complex"/>
    <property type="evidence" value="ECO:0007669"/>
    <property type="project" value="TreeGrafter"/>
</dbReference>
<evidence type="ECO:0000256" key="2">
    <source>
        <dbReference type="SAM" id="MobiDB-lite"/>
    </source>
</evidence>
<protein>
    <submittedName>
        <fullName evidence="3">Uncharacterized protein</fullName>
    </submittedName>
</protein>
<feature type="region of interest" description="Disordered" evidence="2">
    <location>
        <begin position="51"/>
        <end position="133"/>
    </location>
</feature>